<dbReference type="Gene3D" id="2.40.10.10">
    <property type="entry name" value="Trypsin-like serine proteases"/>
    <property type="match status" value="2"/>
</dbReference>
<keyword evidence="2" id="KW-1185">Reference proteome</keyword>
<dbReference type="GO" id="GO:0006508">
    <property type="term" value="P:proteolysis"/>
    <property type="evidence" value="ECO:0007669"/>
    <property type="project" value="InterPro"/>
</dbReference>
<dbReference type="STRING" id="688867.SAMN05660236_4991"/>
<sequence>MNAEQSLYDLLDNYFSGKLSVDEADAVEYKLKNEPDFRAKAEQHKTMRDAMKHYGNRMELKAVLDSAHLDIEETAPVTLPVANPVSGWKRYWPMTAVAASVALISIVGTLMMTRALETKQTAIYKELRRNVDQIKHSQKMLMKDIAQSIDKGKPVPSKYAGTGFLISSNGYVATSYHVVKEADSVYIENEKFGRQKVSVVLSDPANDIAVLKLQNDSVTGINRILPFSIVKDEANLGEHVFTLGFPREDIVFGEGSISASTGYSQNPNAYQISVPVNPGNSGGPLFNESGDLVGIISGVQTETLGAAFAIKSSVVMDAITRASLDTLERPLVLPKYNTIKNSNRVQQIKRWKDYVFIVQVYKN</sequence>
<dbReference type="EMBL" id="FUZU01000004">
    <property type="protein sequence ID" value="SKC85905.1"/>
    <property type="molecule type" value="Genomic_DNA"/>
</dbReference>
<dbReference type="Proteomes" id="UP000190961">
    <property type="component" value="Unassembled WGS sequence"/>
</dbReference>
<reference evidence="1 2" key="1">
    <citation type="submission" date="2017-02" db="EMBL/GenBank/DDBJ databases">
        <authorList>
            <person name="Peterson S.W."/>
        </authorList>
    </citation>
    <scope>NUCLEOTIDE SEQUENCE [LARGE SCALE GENOMIC DNA]</scope>
    <source>
        <strain evidence="1 2">DSM 25262</strain>
    </source>
</reference>
<dbReference type="InterPro" id="IPR043504">
    <property type="entry name" value="Peptidase_S1_PA_chymotrypsin"/>
</dbReference>
<dbReference type="InterPro" id="IPR009003">
    <property type="entry name" value="Peptidase_S1_PA"/>
</dbReference>
<dbReference type="PRINTS" id="PR00834">
    <property type="entry name" value="PROTEASES2C"/>
</dbReference>
<dbReference type="OrthoDB" id="9766361at2"/>
<evidence type="ECO:0000313" key="2">
    <source>
        <dbReference type="Proteomes" id="UP000190961"/>
    </source>
</evidence>
<dbReference type="PANTHER" id="PTHR43019:SF23">
    <property type="entry name" value="PROTEASE DO-LIKE 5, CHLOROPLASTIC"/>
    <property type="match status" value="1"/>
</dbReference>
<gene>
    <name evidence="1" type="ORF">SAMN05660236_4991</name>
</gene>
<accession>A0A1T5MCM0</accession>
<dbReference type="InterPro" id="IPR001940">
    <property type="entry name" value="Peptidase_S1C"/>
</dbReference>
<organism evidence="1 2">
    <name type="scientific">Ohtaekwangia koreensis</name>
    <dbReference type="NCBI Taxonomy" id="688867"/>
    <lineage>
        <taxon>Bacteria</taxon>
        <taxon>Pseudomonadati</taxon>
        <taxon>Bacteroidota</taxon>
        <taxon>Cytophagia</taxon>
        <taxon>Cytophagales</taxon>
        <taxon>Fulvivirgaceae</taxon>
        <taxon>Ohtaekwangia</taxon>
    </lineage>
</organism>
<proteinExistence type="predicted"/>
<protein>
    <submittedName>
        <fullName evidence="1">Trypsin-like peptidase domain-containing protein</fullName>
    </submittedName>
</protein>
<dbReference type="PANTHER" id="PTHR43019">
    <property type="entry name" value="SERINE ENDOPROTEASE DEGS"/>
    <property type="match status" value="1"/>
</dbReference>
<dbReference type="GO" id="GO:0004252">
    <property type="term" value="F:serine-type endopeptidase activity"/>
    <property type="evidence" value="ECO:0007669"/>
    <property type="project" value="InterPro"/>
</dbReference>
<evidence type="ECO:0000313" key="1">
    <source>
        <dbReference type="EMBL" id="SKC85905.1"/>
    </source>
</evidence>
<dbReference type="AlphaFoldDB" id="A0A1T5MCM0"/>
<dbReference type="RefSeq" id="WP_079689503.1">
    <property type="nucleotide sequence ID" value="NZ_FUZU01000004.1"/>
</dbReference>
<name>A0A1T5MCM0_9BACT</name>
<dbReference type="SUPFAM" id="SSF50494">
    <property type="entry name" value="Trypsin-like serine proteases"/>
    <property type="match status" value="1"/>
</dbReference>
<dbReference type="Pfam" id="PF13365">
    <property type="entry name" value="Trypsin_2"/>
    <property type="match status" value="1"/>
</dbReference>